<proteinExistence type="predicted"/>
<accession>A0ABZ0HVQ4</accession>
<organism evidence="1 2">
    <name type="scientific">Methylocapsa polymorpha</name>
    <dbReference type="NCBI Taxonomy" id="3080828"/>
    <lineage>
        <taxon>Bacteria</taxon>
        <taxon>Pseudomonadati</taxon>
        <taxon>Pseudomonadota</taxon>
        <taxon>Alphaproteobacteria</taxon>
        <taxon>Hyphomicrobiales</taxon>
        <taxon>Beijerinckiaceae</taxon>
        <taxon>Methylocapsa</taxon>
    </lineage>
</organism>
<evidence type="ECO:0000313" key="2">
    <source>
        <dbReference type="Proteomes" id="UP001626536"/>
    </source>
</evidence>
<protein>
    <recommendedName>
        <fullName evidence="3">Methyltransferase type 11</fullName>
    </recommendedName>
</protein>
<sequence>MTLKIENTVFARLETEGRLTHPIIKEEISPGRFGFRGEIALKFQTSMADEKRPPELSIWQVFSTAREGAPDFEVFMCYLLSFEYLQIAIDVLGEFFKPGGKYFIYSNNQDLLCKYRIPIGDVTFYCLPIGEATAYNEFLELLFIDKNDIKKLNTAGKMDYIVDKALEFDADWDVISYEEGLKRMGPVRNPNENRPV</sequence>
<dbReference type="RefSeq" id="WP_407340575.1">
    <property type="nucleotide sequence ID" value="NZ_CP136862.1"/>
</dbReference>
<gene>
    <name evidence="1" type="ORF">RZS28_06795</name>
</gene>
<dbReference type="EMBL" id="CP136862">
    <property type="protein sequence ID" value="WOJ90986.1"/>
    <property type="molecule type" value="Genomic_DNA"/>
</dbReference>
<name>A0ABZ0HVQ4_9HYPH</name>
<dbReference type="Proteomes" id="UP001626536">
    <property type="component" value="Chromosome"/>
</dbReference>
<reference evidence="1 2" key="1">
    <citation type="submission" date="2023-10" db="EMBL/GenBank/DDBJ databases">
        <title>Novel methanotroph of the genus Methylocapsa from a subarctic wetland.</title>
        <authorList>
            <person name="Belova S.E."/>
            <person name="Oshkin I.Y."/>
            <person name="Miroshnikov K."/>
            <person name="Dedysh S.N."/>
        </authorList>
    </citation>
    <scope>NUCLEOTIDE SEQUENCE [LARGE SCALE GENOMIC DNA]</scope>
    <source>
        <strain evidence="1 2">RX1</strain>
    </source>
</reference>
<evidence type="ECO:0000313" key="1">
    <source>
        <dbReference type="EMBL" id="WOJ90986.1"/>
    </source>
</evidence>
<evidence type="ECO:0008006" key="3">
    <source>
        <dbReference type="Google" id="ProtNLM"/>
    </source>
</evidence>
<keyword evidence="2" id="KW-1185">Reference proteome</keyword>